<sequence>MTALFIRAFVFAAASVLPLPIPPVSGRVVEGFRAPACLRCAGHRGVTFATAHGTGVTAVRSGVVTFVGEVAHQTYVVVEIAPQVLVTYGWFVPTPELQKGMAVNQGARLGVTGERFYLGVRVAGAYVDPLRYLGLAGVRLRGSGKVVVGQTPFAR</sequence>
<dbReference type="Gene3D" id="2.70.70.10">
    <property type="entry name" value="Glucose Permease (Domain IIA)"/>
    <property type="match status" value="1"/>
</dbReference>
<gene>
    <name evidence="2" type="ORF">UFOPK1808_00999</name>
</gene>
<organism evidence="2">
    <name type="scientific">freshwater metagenome</name>
    <dbReference type="NCBI Taxonomy" id="449393"/>
    <lineage>
        <taxon>unclassified sequences</taxon>
        <taxon>metagenomes</taxon>
        <taxon>ecological metagenomes</taxon>
    </lineage>
</organism>
<evidence type="ECO:0000259" key="1">
    <source>
        <dbReference type="Pfam" id="PF01551"/>
    </source>
</evidence>
<dbReference type="SUPFAM" id="SSF51261">
    <property type="entry name" value="Duplicated hybrid motif"/>
    <property type="match status" value="1"/>
</dbReference>
<reference evidence="2" key="1">
    <citation type="submission" date="2020-05" db="EMBL/GenBank/DDBJ databases">
        <authorList>
            <person name="Chiriac C."/>
            <person name="Salcher M."/>
            <person name="Ghai R."/>
            <person name="Kavagutti S V."/>
        </authorList>
    </citation>
    <scope>NUCLEOTIDE SEQUENCE</scope>
</reference>
<protein>
    <submittedName>
        <fullName evidence="2">Unannotated protein</fullName>
    </submittedName>
</protein>
<accession>A0A6J6H6N2</accession>
<dbReference type="AlphaFoldDB" id="A0A6J6H6N2"/>
<dbReference type="InterPro" id="IPR016047">
    <property type="entry name" value="M23ase_b-sheet_dom"/>
</dbReference>
<proteinExistence type="predicted"/>
<dbReference type="EMBL" id="CAEZUL010000116">
    <property type="protein sequence ID" value="CAB4604438.1"/>
    <property type="molecule type" value="Genomic_DNA"/>
</dbReference>
<feature type="domain" description="M23ase beta-sheet core" evidence="1">
    <location>
        <begin position="42"/>
        <end position="115"/>
    </location>
</feature>
<name>A0A6J6H6N2_9ZZZZ</name>
<dbReference type="InterPro" id="IPR011055">
    <property type="entry name" value="Dup_hybrid_motif"/>
</dbReference>
<evidence type="ECO:0000313" key="2">
    <source>
        <dbReference type="EMBL" id="CAB4604438.1"/>
    </source>
</evidence>
<dbReference type="Pfam" id="PF01551">
    <property type="entry name" value="Peptidase_M23"/>
    <property type="match status" value="1"/>
</dbReference>